<dbReference type="EMBL" id="QYUO01000001">
    <property type="protein sequence ID" value="RJF99289.1"/>
    <property type="molecule type" value="Genomic_DNA"/>
</dbReference>
<dbReference type="AlphaFoldDB" id="A0A3A3GEG3"/>
<dbReference type="PANTHER" id="PTHR30154:SF53">
    <property type="entry name" value="HTH-TYPE TRANSCRIPTIONAL REGULATOR LRPC"/>
    <property type="match status" value="1"/>
</dbReference>
<dbReference type="InterPro" id="IPR000485">
    <property type="entry name" value="AsnC-type_HTH_dom"/>
</dbReference>
<dbReference type="SUPFAM" id="SSF54909">
    <property type="entry name" value="Dimeric alpha+beta barrel"/>
    <property type="match status" value="1"/>
</dbReference>
<accession>A0A3A3GEG3</accession>
<evidence type="ECO:0000256" key="2">
    <source>
        <dbReference type="ARBA" id="ARBA00023125"/>
    </source>
</evidence>
<gene>
    <name evidence="5" type="ORF">D3871_12735</name>
</gene>
<dbReference type="GO" id="GO:0005829">
    <property type="term" value="C:cytosol"/>
    <property type="evidence" value="ECO:0007669"/>
    <property type="project" value="TreeGrafter"/>
</dbReference>
<keyword evidence="1" id="KW-0805">Transcription regulation</keyword>
<dbReference type="PANTHER" id="PTHR30154">
    <property type="entry name" value="LEUCINE-RESPONSIVE REGULATORY PROTEIN"/>
    <property type="match status" value="1"/>
</dbReference>
<protein>
    <submittedName>
        <fullName evidence="5">Lrp/AsnC family transcriptional regulator</fullName>
    </submittedName>
</protein>
<dbReference type="Proteomes" id="UP000265955">
    <property type="component" value="Unassembled WGS sequence"/>
</dbReference>
<reference evidence="6" key="1">
    <citation type="submission" date="2018-09" db="EMBL/GenBank/DDBJ databases">
        <authorList>
            <person name="Zhu H."/>
        </authorList>
    </citation>
    <scope>NUCLEOTIDE SEQUENCE [LARGE SCALE GENOMIC DNA]</scope>
    <source>
        <strain evidence="6">K1R23-30</strain>
    </source>
</reference>
<evidence type="ECO:0000259" key="4">
    <source>
        <dbReference type="PROSITE" id="PS50956"/>
    </source>
</evidence>
<dbReference type="FunFam" id="1.10.10.10:FF:000186">
    <property type="entry name" value="AsnC family transcriptional regulator"/>
    <property type="match status" value="1"/>
</dbReference>
<sequence length="154" mass="16854">MKPKFEADRLDWKIIELLQRDARMSNTEIGKTIGLSQPAVTSRIRALEDAGVIDGYTARINPRALGHEITAIIRLRTTHEKIAPCLAAFERIPEILEAHRITGEDCFVVKASFAHMPKLEATIDALAMYGSVTTSLVLATYAPKPLTAPTGSLA</sequence>
<evidence type="ECO:0000256" key="3">
    <source>
        <dbReference type="ARBA" id="ARBA00023163"/>
    </source>
</evidence>
<keyword evidence="3" id="KW-0804">Transcription</keyword>
<dbReference type="InterPro" id="IPR019885">
    <property type="entry name" value="Tscrpt_reg_HTH_AsnC-type_CS"/>
</dbReference>
<dbReference type="PRINTS" id="PR00033">
    <property type="entry name" value="HTHASNC"/>
</dbReference>
<dbReference type="Pfam" id="PF13404">
    <property type="entry name" value="HTH_AsnC-type"/>
    <property type="match status" value="1"/>
</dbReference>
<evidence type="ECO:0000313" key="6">
    <source>
        <dbReference type="Proteomes" id="UP000265955"/>
    </source>
</evidence>
<dbReference type="InterPro" id="IPR011991">
    <property type="entry name" value="ArsR-like_HTH"/>
</dbReference>
<dbReference type="SMART" id="SM00344">
    <property type="entry name" value="HTH_ASNC"/>
    <property type="match status" value="1"/>
</dbReference>
<organism evidence="5 6">
    <name type="scientific">Noviherbaspirillum saxi</name>
    <dbReference type="NCBI Taxonomy" id="2320863"/>
    <lineage>
        <taxon>Bacteria</taxon>
        <taxon>Pseudomonadati</taxon>
        <taxon>Pseudomonadota</taxon>
        <taxon>Betaproteobacteria</taxon>
        <taxon>Burkholderiales</taxon>
        <taxon>Oxalobacteraceae</taxon>
        <taxon>Noviherbaspirillum</taxon>
    </lineage>
</organism>
<comment type="caution">
    <text evidence="5">The sequence shown here is derived from an EMBL/GenBank/DDBJ whole genome shotgun (WGS) entry which is preliminary data.</text>
</comment>
<dbReference type="CDD" id="cd00090">
    <property type="entry name" value="HTH_ARSR"/>
    <property type="match status" value="1"/>
</dbReference>
<dbReference type="InterPro" id="IPR036390">
    <property type="entry name" value="WH_DNA-bd_sf"/>
</dbReference>
<dbReference type="RefSeq" id="WP_119769230.1">
    <property type="nucleotide sequence ID" value="NZ_QYUO01000001.1"/>
</dbReference>
<dbReference type="InterPro" id="IPR019887">
    <property type="entry name" value="Tscrpt_reg_AsnC/Lrp_C"/>
</dbReference>
<keyword evidence="2" id="KW-0238">DNA-binding</keyword>
<dbReference type="GO" id="GO:0043565">
    <property type="term" value="F:sequence-specific DNA binding"/>
    <property type="evidence" value="ECO:0007669"/>
    <property type="project" value="InterPro"/>
</dbReference>
<dbReference type="GO" id="GO:0006355">
    <property type="term" value="P:regulation of DNA-templated transcription"/>
    <property type="evidence" value="ECO:0007669"/>
    <property type="project" value="UniProtKB-ARBA"/>
</dbReference>
<dbReference type="Gene3D" id="3.30.70.920">
    <property type="match status" value="1"/>
</dbReference>
<dbReference type="InterPro" id="IPR036388">
    <property type="entry name" value="WH-like_DNA-bd_sf"/>
</dbReference>
<dbReference type="InterPro" id="IPR011008">
    <property type="entry name" value="Dimeric_a/b-barrel"/>
</dbReference>
<dbReference type="Gene3D" id="1.10.10.10">
    <property type="entry name" value="Winged helix-like DNA-binding domain superfamily/Winged helix DNA-binding domain"/>
    <property type="match status" value="1"/>
</dbReference>
<dbReference type="Pfam" id="PF01037">
    <property type="entry name" value="AsnC_trans_reg"/>
    <property type="match status" value="1"/>
</dbReference>
<dbReference type="PROSITE" id="PS00519">
    <property type="entry name" value="HTH_ASNC_1"/>
    <property type="match status" value="1"/>
</dbReference>
<dbReference type="GO" id="GO:0043200">
    <property type="term" value="P:response to amino acid"/>
    <property type="evidence" value="ECO:0007669"/>
    <property type="project" value="TreeGrafter"/>
</dbReference>
<name>A0A3A3GEG3_9BURK</name>
<feature type="domain" description="HTH asnC-type" evidence="4">
    <location>
        <begin position="7"/>
        <end position="68"/>
    </location>
</feature>
<dbReference type="OrthoDB" id="8526125at2"/>
<proteinExistence type="predicted"/>
<keyword evidence="6" id="KW-1185">Reference proteome</keyword>
<evidence type="ECO:0000256" key="1">
    <source>
        <dbReference type="ARBA" id="ARBA00023015"/>
    </source>
</evidence>
<dbReference type="PROSITE" id="PS50956">
    <property type="entry name" value="HTH_ASNC_2"/>
    <property type="match status" value="1"/>
</dbReference>
<evidence type="ECO:0000313" key="5">
    <source>
        <dbReference type="EMBL" id="RJF99289.1"/>
    </source>
</evidence>
<dbReference type="InterPro" id="IPR019888">
    <property type="entry name" value="Tscrpt_reg_AsnC-like"/>
</dbReference>
<dbReference type="SUPFAM" id="SSF46785">
    <property type="entry name" value="Winged helix' DNA-binding domain"/>
    <property type="match status" value="1"/>
</dbReference>